<dbReference type="EMBL" id="NVUU01000108">
    <property type="protein sequence ID" value="PCI92367.1"/>
    <property type="molecule type" value="Genomic_DNA"/>
</dbReference>
<dbReference type="CDD" id="cd16443">
    <property type="entry name" value="LplA"/>
    <property type="match status" value="1"/>
</dbReference>
<name>A0A2A4YDI2_UNCAE</name>
<dbReference type="Proteomes" id="UP000217838">
    <property type="component" value="Unassembled WGS sequence"/>
</dbReference>
<dbReference type="InterPro" id="IPR004143">
    <property type="entry name" value="BPL_LPL_catalytic"/>
</dbReference>
<comment type="caution">
    <text evidence="2">The sequence shown here is derived from an EMBL/GenBank/DDBJ whole genome shotgun (WGS) entry which is preliminary data.</text>
</comment>
<dbReference type="SUPFAM" id="SSF55681">
    <property type="entry name" value="Class II aaRS and biotin synthetases"/>
    <property type="match status" value="1"/>
</dbReference>
<evidence type="ECO:0000313" key="2">
    <source>
        <dbReference type="EMBL" id="PCI92367.1"/>
    </source>
</evidence>
<accession>A0A2A4YDI2</accession>
<protein>
    <recommendedName>
        <fullName evidence="1">BPL/LPL catalytic domain-containing protein</fullName>
    </recommendedName>
</protein>
<dbReference type="InterPro" id="IPR045864">
    <property type="entry name" value="aa-tRNA-synth_II/BPL/LPL"/>
</dbReference>
<feature type="domain" description="BPL/LPL catalytic" evidence="1">
    <location>
        <begin position="28"/>
        <end position="214"/>
    </location>
</feature>
<evidence type="ECO:0000313" key="3">
    <source>
        <dbReference type="Proteomes" id="UP000217838"/>
    </source>
</evidence>
<gene>
    <name evidence="2" type="ORF">COB11_07550</name>
</gene>
<dbReference type="PANTHER" id="PTHR43506">
    <property type="entry name" value="BIOTIN/LIPOATE A/B PROTEIN LIGASE FAMILY"/>
    <property type="match status" value="1"/>
</dbReference>
<reference evidence="3" key="1">
    <citation type="submission" date="2017-08" db="EMBL/GenBank/DDBJ databases">
        <title>A dynamic microbial community with high functional redundancy inhabits the cold, oxic subseafloor aquifer.</title>
        <authorList>
            <person name="Tully B.J."/>
            <person name="Wheat C.G."/>
            <person name="Glazer B.T."/>
            <person name="Huber J.A."/>
        </authorList>
    </citation>
    <scope>NUCLEOTIDE SEQUENCE [LARGE SCALE GENOMIC DNA]</scope>
</reference>
<dbReference type="Gene3D" id="3.30.930.10">
    <property type="entry name" value="Bira Bifunctional Protein, Domain 2"/>
    <property type="match status" value="1"/>
</dbReference>
<proteinExistence type="predicted"/>
<dbReference type="Pfam" id="PF21948">
    <property type="entry name" value="LplA-B_cat"/>
    <property type="match status" value="1"/>
</dbReference>
<dbReference type="AlphaFoldDB" id="A0A2A4YDI2"/>
<evidence type="ECO:0000259" key="1">
    <source>
        <dbReference type="PROSITE" id="PS51733"/>
    </source>
</evidence>
<organism evidence="2 3">
    <name type="scientific">Aerophobetes bacterium</name>
    <dbReference type="NCBI Taxonomy" id="2030807"/>
    <lineage>
        <taxon>Bacteria</taxon>
        <taxon>Candidatus Aerophobota</taxon>
    </lineage>
</organism>
<dbReference type="InterPro" id="IPR053264">
    <property type="entry name" value="Lipoate-ligase_2_inactive"/>
</dbReference>
<sequence length="237" mass="27630">MTNKLHIIHLKNTPILDQLRLEEALLRTDDRNFCILNEGSTKAIVMGISGKEAELVDIEKTKQADIPVIKRFSGGGTVIVDHDTFFVSFIFRRDRFSFPAFPERILNWSADFYKRALGLEGFSLKENDYTIDNLKCGGNAQYIKKDRFIHHTTFLWDFDEENMKYLLHPKKSPKYREERSHLDFLCTMKEHIPSHAAFADLIKKALAKEHETIEMSYEDVLETIERPHRKTTTVIPL</sequence>
<dbReference type="PROSITE" id="PS51733">
    <property type="entry name" value="BPL_LPL_CATALYTIC"/>
    <property type="match status" value="1"/>
</dbReference>
<dbReference type="PANTHER" id="PTHR43506:SF1">
    <property type="entry name" value="BPL_LPL CATALYTIC DOMAIN-CONTAINING PROTEIN"/>
    <property type="match status" value="1"/>
</dbReference>